<comment type="caution">
    <text evidence="1">The sequence shown here is derived from an EMBL/GenBank/DDBJ whole genome shotgun (WGS) entry which is preliminary data.</text>
</comment>
<name>A0AC60QE00_IXOPE</name>
<organism evidence="1 2">
    <name type="scientific">Ixodes persulcatus</name>
    <name type="common">Taiga tick</name>
    <dbReference type="NCBI Taxonomy" id="34615"/>
    <lineage>
        <taxon>Eukaryota</taxon>
        <taxon>Metazoa</taxon>
        <taxon>Ecdysozoa</taxon>
        <taxon>Arthropoda</taxon>
        <taxon>Chelicerata</taxon>
        <taxon>Arachnida</taxon>
        <taxon>Acari</taxon>
        <taxon>Parasitiformes</taxon>
        <taxon>Ixodida</taxon>
        <taxon>Ixodoidea</taxon>
        <taxon>Ixodidae</taxon>
        <taxon>Ixodinae</taxon>
        <taxon>Ixodes</taxon>
    </lineage>
</organism>
<dbReference type="Proteomes" id="UP000805193">
    <property type="component" value="Unassembled WGS sequence"/>
</dbReference>
<sequence length="111" mass="12347">MYVQPNEQPKNQPNYNAGGGSQIDAVPIPHWKRPEFLAELRNRTEHNNQQQQRDEPRVPPPPGPTQKSPSQDAPSTARCEPIRSAPATPSMPSTAHSESSPRGTRKCTLMR</sequence>
<keyword evidence="2" id="KW-1185">Reference proteome</keyword>
<dbReference type="EMBL" id="JABSTQ010009161">
    <property type="protein sequence ID" value="KAG0432313.1"/>
    <property type="molecule type" value="Genomic_DNA"/>
</dbReference>
<evidence type="ECO:0000313" key="1">
    <source>
        <dbReference type="EMBL" id="KAG0432313.1"/>
    </source>
</evidence>
<reference evidence="1 2" key="1">
    <citation type="journal article" date="2020" name="Cell">
        <title>Large-Scale Comparative Analyses of Tick Genomes Elucidate Their Genetic Diversity and Vector Capacities.</title>
        <authorList>
            <consortium name="Tick Genome and Microbiome Consortium (TIGMIC)"/>
            <person name="Jia N."/>
            <person name="Wang J."/>
            <person name="Shi W."/>
            <person name="Du L."/>
            <person name="Sun Y."/>
            <person name="Zhan W."/>
            <person name="Jiang J.F."/>
            <person name="Wang Q."/>
            <person name="Zhang B."/>
            <person name="Ji P."/>
            <person name="Bell-Sakyi L."/>
            <person name="Cui X.M."/>
            <person name="Yuan T.T."/>
            <person name="Jiang B.G."/>
            <person name="Yang W.F."/>
            <person name="Lam T.T."/>
            <person name="Chang Q.C."/>
            <person name="Ding S.J."/>
            <person name="Wang X.J."/>
            <person name="Zhu J.G."/>
            <person name="Ruan X.D."/>
            <person name="Zhao L."/>
            <person name="Wei J.T."/>
            <person name="Ye R.Z."/>
            <person name="Que T.C."/>
            <person name="Du C.H."/>
            <person name="Zhou Y.H."/>
            <person name="Cheng J.X."/>
            <person name="Dai P.F."/>
            <person name="Guo W.B."/>
            <person name="Han X.H."/>
            <person name="Huang E.J."/>
            <person name="Li L.F."/>
            <person name="Wei W."/>
            <person name="Gao Y.C."/>
            <person name="Liu J.Z."/>
            <person name="Shao H.Z."/>
            <person name="Wang X."/>
            <person name="Wang C.C."/>
            <person name="Yang T.C."/>
            <person name="Huo Q.B."/>
            <person name="Li W."/>
            <person name="Chen H.Y."/>
            <person name="Chen S.E."/>
            <person name="Zhou L.G."/>
            <person name="Ni X.B."/>
            <person name="Tian J.H."/>
            <person name="Sheng Y."/>
            <person name="Liu T."/>
            <person name="Pan Y.S."/>
            <person name="Xia L.Y."/>
            <person name="Li J."/>
            <person name="Zhao F."/>
            <person name="Cao W.C."/>
        </authorList>
    </citation>
    <scope>NUCLEOTIDE SEQUENCE [LARGE SCALE GENOMIC DNA]</scope>
    <source>
        <strain evidence="1">Iper-2018</strain>
    </source>
</reference>
<evidence type="ECO:0000313" key="2">
    <source>
        <dbReference type="Proteomes" id="UP000805193"/>
    </source>
</evidence>
<proteinExistence type="predicted"/>
<protein>
    <submittedName>
        <fullName evidence="1">Uncharacterized protein</fullName>
    </submittedName>
</protein>
<accession>A0AC60QE00</accession>
<gene>
    <name evidence="1" type="ORF">HPB47_020958</name>
</gene>